<evidence type="ECO:0000313" key="1">
    <source>
        <dbReference type="EMBL" id="CDW48087.1"/>
    </source>
</evidence>
<protein>
    <submittedName>
        <fullName evidence="1">Uncharacterized protein</fullName>
    </submittedName>
</protein>
<proteinExistence type="predicted"/>
<sequence>LISVAIFLIDSLFRLSSFNSIIEFNNHVLTHHIERSLVPCWLGGCELIQ</sequence>
<name>A0A0K2VD36_LEPSM</name>
<dbReference type="AlphaFoldDB" id="A0A0K2VD36"/>
<feature type="non-terminal residue" evidence="1">
    <location>
        <position position="1"/>
    </location>
</feature>
<accession>A0A0K2VD36</accession>
<dbReference type="EMBL" id="HACA01030726">
    <property type="protein sequence ID" value="CDW48087.1"/>
    <property type="molecule type" value="Transcribed_RNA"/>
</dbReference>
<organism evidence="1">
    <name type="scientific">Lepeophtheirus salmonis</name>
    <name type="common">Salmon louse</name>
    <name type="synonym">Caligus salmonis</name>
    <dbReference type="NCBI Taxonomy" id="72036"/>
    <lineage>
        <taxon>Eukaryota</taxon>
        <taxon>Metazoa</taxon>
        <taxon>Ecdysozoa</taxon>
        <taxon>Arthropoda</taxon>
        <taxon>Crustacea</taxon>
        <taxon>Multicrustacea</taxon>
        <taxon>Hexanauplia</taxon>
        <taxon>Copepoda</taxon>
        <taxon>Siphonostomatoida</taxon>
        <taxon>Caligidae</taxon>
        <taxon>Lepeophtheirus</taxon>
    </lineage>
</organism>
<reference evidence="1" key="1">
    <citation type="submission" date="2014-05" db="EMBL/GenBank/DDBJ databases">
        <authorList>
            <person name="Chronopoulou M."/>
        </authorList>
    </citation>
    <scope>NUCLEOTIDE SEQUENCE</scope>
    <source>
        <tissue evidence="1">Whole organism</tissue>
    </source>
</reference>